<sequence>MPVRLRLAMHGPKHRKIFHIVAINNTQRRNAKPKELLGIYDPHDRDMNGVRMVRWSVDRIRYWLSVGAEPSERVVKMLERGGILTPGSPYASKATVPKHPTVEVSTPETKTPVADAIAAHAKAKVNTKSKSTAQPTAKSSS</sequence>
<comment type="similarity">
    <text evidence="1">Belongs to the bacterial ribosomal protein bS16 family.</text>
</comment>
<reference evidence="5 6" key="1">
    <citation type="journal article" date="2020" name="ISME J.">
        <title>Uncovering the hidden diversity of litter-decomposition mechanisms in mushroom-forming fungi.</title>
        <authorList>
            <person name="Floudas D."/>
            <person name="Bentzer J."/>
            <person name="Ahren D."/>
            <person name="Johansson T."/>
            <person name="Persson P."/>
            <person name="Tunlid A."/>
        </authorList>
    </citation>
    <scope>NUCLEOTIDE SEQUENCE [LARGE SCALE GENOMIC DNA]</scope>
    <source>
        <strain evidence="5 6">CBS 101986</strain>
    </source>
</reference>
<dbReference type="PANTHER" id="PTHR12919">
    <property type="entry name" value="30S RIBOSOMAL PROTEIN S16"/>
    <property type="match status" value="1"/>
</dbReference>
<feature type="region of interest" description="Disordered" evidence="4">
    <location>
        <begin position="86"/>
        <end position="110"/>
    </location>
</feature>
<dbReference type="GO" id="GO:0032543">
    <property type="term" value="P:mitochondrial translation"/>
    <property type="evidence" value="ECO:0007669"/>
    <property type="project" value="TreeGrafter"/>
</dbReference>
<dbReference type="EMBL" id="JAACJJ010000056">
    <property type="protein sequence ID" value="KAF5312888.1"/>
    <property type="molecule type" value="Genomic_DNA"/>
</dbReference>
<evidence type="ECO:0000256" key="1">
    <source>
        <dbReference type="ARBA" id="ARBA00006668"/>
    </source>
</evidence>
<keyword evidence="2" id="KW-0689">Ribosomal protein</keyword>
<dbReference type="SUPFAM" id="SSF54565">
    <property type="entry name" value="Ribosomal protein S16"/>
    <property type="match status" value="1"/>
</dbReference>
<accession>A0A8H5AXV5</accession>
<dbReference type="InterPro" id="IPR000307">
    <property type="entry name" value="Ribosomal_bS16"/>
</dbReference>
<dbReference type="Proteomes" id="UP000567179">
    <property type="component" value="Unassembled WGS sequence"/>
</dbReference>
<organism evidence="5 6">
    <name type="scientific">Psilocybe cf. subviscida</name>
    <dbReference type="NCBI Taxonomy" id="2480587"/>
    <lineage>
        <taxon>Eukaryota</taxon>
        <taxon>Fungi</taxon>
        <taxon>Dikarya</taxon>
        <taxon>Basidiomycota</taxon>
        <taxon>Agaricomycotina</taxon>
        <taxon>Agaricomycetes</taxon>
        <taxon>Agaricomycetidae</taxon>
        <taxon>Agaricales</taxon>
        <taxon>Agaricineae</taxon>
        <taxon>Strophariaceae</taxon>
        <taxon>Psilocybe</taxon>
    </lineage>
</organism>
<feature type="compositionally biased region" description="Polar residues" evidence="4">
    <location>
        <begin position="128"/>
        <end position="141"/>
    </location>
</feature>
<dbReference type="PANTHER" id="PTHR12919:SF20">
    <property type="entry name" value="SMALL RIBOSOMAL SUBUNIT PROTEIN BS16M"/>
    <property type="match status" value="1"/>
</dbReference>
<evidence type="ECO:0000313" key="5">
    <source>
        <dbReference type="EMBL" id="KAF5312888.1"/>
    </source>
</evidence>
<comment type="caution">
    <text evidence="5">The sequence shown here is derived from an EMBL/GenBank/DDBJ whole genome shotgun (WGS) entry which is preliminary data.</text>
</comment>
<dbReference type="NCBIfam" id="TIGR00002">
    <property type="entry name" value="S16"/>
    <property type="match status" value="1"/>
</dbReference>
<feature type="region of interest" description="Disordered" evidence="4">
    <location>
        <begin position="122"/>
        <end position="141"/>
    </location>
</feature>
<dbReference type="Pfam" id="PF00886">
    <property type="entry name" value="Ribosomal_S16"/>
    <property type="match status" value="1"/>
</dbReference>
<evidence type="ECO:0008006" key="7">
    <source>
        <dbReference type="Google" id="ProtNLM"/>
    </source>
</evidence>
<dbReference type="AlphaFoldDB" id="A0A8H5AXV5"/>
<dbReference type="HAMAP" id="MF_00385">
    <property type="entry name" value="Ribosomal_bS16"/>
    <property type="match status" value="1"/>
</dbReference>
<dbReference type="GO" id="GO:0005763">
    <property type="term" value="C:mitochondrial small ribosomal subunit"/>
    <property type="evidence" value="ECO:0007669"/>
    <property type="project" value="TreeGrafter"/>
</dbReference>
<evidence type="ECO:0000256" key="2">
    <source>
        <dbReference type="ARBA" id="ARBA00022980"/>
    </source>
</evidence>
<gene>
    <name evidence="5" type="ORF">D9619_003421</name>
</gene>
<protein>
    <recommendedName>
        <fullName evidence="7">Ribosomal protein S16</fullName>
    </recommendedName>
</protein>
<proteinExistence type="inferred from homology"/>
<keyword evidence="3" id="KW-0687">Ribonucleoprotein</keyword>
<keyword evidence="6" id="KW-1185">Reference proteome</keyword>
<dbReference type="GO" id="GO:0003735">
    <property type="term" value="F:structural constituent of ribosome"/>
    <property type="evidence" value="ECO:0007669"/>
    <property type="project" value="InterPro"/>
</dbReference>
<dbReference type="InterPro" id="IPR023803">
    <property type="entry name" value="Ribosomal_bS16_dom_sf"/>
</dbReference>
<dbReference type="Gene3D" id="3.30.1320.10">
    <property type="match status" value="1"/>
</dbReference>
<dbReference type="OrthoDB" id="407221at2759"/>
<name>A0A8H5AXV5_9AGAR</name>
<evidence type="ECO:0000313" key="6">
    <source>
        <dbReference type="Proteomes" id="UP000567179"/>
    </source>
</evidence>
<evidence type="ECO:0000256" key="3">
    <source>
        <dbReference type="ARBA" id="ARBA00023274"/>
    </source>
</evidence>
<evidence type="ECO:0000256" key="4">
    <source>
        <dbReference type="SAM" id="MobiDB-lite"/>
    </source>
</evidence>